<reference evidence="2 3" key="1">
    <citation type="journal article" date="2019" name="Int. J. Syst. Evol. Microbiol.">
        <title>The Global Catalogue of Microorganisms (GCM) 10K type strain sequencing project: providing services to taxonomists for standard genome sequencing and annotation.</title>
        <authorList>
            <consortium name="The Broad Institute Genomics Platform"/>
            <consortium name="The Broad Institute Genome Sequencing Center for Infectious Disease"/>
            <person name="Wu L."/>
            <person name="Ma J."/>
        </authorList>
    </citation>
    <scope>NUCLEOTIDE SEQUENCE [LARGE SCALE GENOMIC DNA]</scope>
    <source>
        <strain evidence="2 3">CGMCC 1.12553</strain>
    </source>
</reference>
<comment type="caution">
    <text evidence="2">The sequence shown here is derived from an EMBL/GenBank/DDBJ whole genome shotgun (WGS) entry which is preliminary data.</text>
</comment>
<feature type="domain" description="AB hydrolase-1" evidence="1">
    <location>
        <begin position="78"/>
        <end position="256"/>
    </location>
</feature>
<keyword evidence="2" id="KW-0378">Hydrolase</keyword>
<dbReference type="PRINTS" id="PR00111">
    <property type="entry name" value="ABHYDROLASE"/>
</dbReference>
<proteinExistence type="predicted"/>
<dbReference type="PANTHER" id="PTHR43433:SF5">
    <property type="entry name" value="AB HYDROLASE-1 DOMAIN-CONTAINING PROTEIN"/>
    <property type="match status" value="1"/>
</dbReference>
<evidence type="ECO:0000313" key="3">
    <source>
        <dbReference type="Proteomes" id="UP001595921"/>
    </source>
</evidence>
<dbReference type="Pfam" id="PF00561">
    <property type="entry name" value="Abhydrolase_1"/>
    <property type="match status" value="1"/>
</dbReference>
<organism evidence="2 3">
    <name type="scientific">Halobium salinum</name>
    <dbReference type="NCBI Taxonomy" id="1364940"/>
    <lineage>
        <taxon>Archaea</taxon>
        <taxon>Methanobacteriati</taxon>
        <taxon>Methanobacteriota</taxon>
        <taxon>Stenosarchaea group</taxon>
        <taxon>Halobacteria</taxon>
        <taxon>Halobacteriales</taxon>
        <taxon>Haloferacaceae</taxon>
        <taxon>Halobium</taxon>
    </lineage>
</organism>
<dbReference type="InterPro" id="IPR000073">
    <property type="entry name" value="AB_hydrolase_1"/>
</dbReference>
<dbReference type="Proteomes" id="UP001595921">
    <property type="component" value="Unassembled WGS sequence"/>
</dbReference>
<name>A0ABD5P6K9_9EURY</name>
<evidence type="ECO:0000313" key="2">
    <source>
        <dbReference type="EMBL" id="MFC4356490.1"/>
    </source>
</evidence>
<dbReference type="Gene3D" id="3.40.50.1820">
    <property type="entry name" value="alpha/beta hydrolase"/>
    <property type="match status" value="1"/>
</dbReference>
<dbReference type="RefSeq" id="WP_267624843.1">
    <property type="nucleotide sequence ID" value="NZ_JAODIW010000010.1"/>
</dbReference>
<gene>
    <name evidence="2" type="ORF">ACFO0N_00840</name>
</gene>
<sequence length="272" mass="29349">MPTIDYGHLDAGGNRFPYYLVGDGPTPLVVFSGLNDALQPADPSRLGAEYLGRWLFRRYTDDYTVLVLSRPRDLPRGTTTRDMADDYADAVAATVDDPASVLGVSMGGLIAQHFAADHPELVDRLVVGTAGVRLGREERQVVDRWRRLAEADDWTALYADSADAYVGLRRHLYPPLVRRLGGAMPTPAAPSDVVASCVACLAHEGTHPCSRVKAPTLVLGGTEDRYFPPSTLREAASTLPDGRLELLDGAGHLALAEQGAVWDRALLDFLGG</sequence>
<dbReference type="AlphaFoldDB" id="A0ABD5P6K9"/>
<dbReference type="EMBL" id="JBHSDS010000001">
    <property type="protein sequence ID" value="MFC4356490.1"/>
    <property type="molecule type" value="Genomic_DNA"/>
</dbReference>
<dbReference type="SUPFAM" id="SSF53474">
    <property type="entry name" value="alpha/beta-Hydrolases"/>
    <property type="match status" value="1"/>
</dbReference>
<evidence type="ECO:0000259" key="1">
    <source>
        <dbReference type="Pfam" id="PF00561"/>
    </source>
</evidence>
<dbReference type="InterPro" id="IPR050471">
    <property type="entry name" value="AB_hydrolase"/>
</dbReference>
<dbReference type="InterPro" id="IPR029058">
    <property type="entry name" value="AB_hydrolase_fold"/>
</dbReference>
<protein>
    <submittedName>
        <fullName evidence="2">Alpha/beta fold hydrolase</fullName>
    </submittedName>
</protein>
<dbReference type="PANTHER" id="PTHR43433">
    <property type="entry name" value="HYDROLASE, ALPHA/BETA FOLD FAMILY PROTEIN"/>
    <property type="match status" value="1"/>
</dbReference>
<accession>A0ABD5P6K9</accession>
<keyword evidence="3" id="KW-1185">Reference proteome</keyword>
<dbReference type="GO" id="GO:0016787">
    <property type="term" value="F:hydrolase activity"/>
    <property type="evidence" value="ECO:0007669"/>
    <property type="project" value="UniProtKB-KW"/>
</dbReference>